<dbReference type="PANTHER" id="PTHR46696">
    <property type="entry name" value="P450, PUTATIVE (EUROFUNG)-RELATED"/>
    <property type="match status" value="1"/>
</dbReference>
<dbReference type="InterPro" id="IPR017972">
    <property type="entry name" value="Cyt_P450_CS"/>
</dbReference>
<protein>
    <submittedName>
        <fullName evidence="3">Cytochrome P450</fullName>
    </submittedName>
</protein>
<keyword evidence="2" id="KW-0479">Metal-binding</keyword>
<comment type="caution">
    <text evidence="3">The sequence shown here is derived from an EMBL/GenBank/DDBJ whole genome shotgun (WGS) entry which is preliminary data.</text>
</comment>
<keyword evidence="2" id="KW-0408">Iron</keyword>
<dbReference type="CDD" id="cd20625">
    <property type="entry name" value="CYP164-like"/>
    <property type="match status" value="1"/>
</dbReference>
<sequence>MTPTRFDLNAPEVIADPYPHYAWLREHAPVYHDRDLGLWVLSRHDDVATALRDSDRFSSDTGGPWSDLSANPFNPSMKVAAPVARAARRLPAPRVLLTSDPPDHTMLRRKVSRAFTPRRIASWEPRIRQITERLLSQMTARGGRVDLVRDLASPLPTTVIAEMMGVPPERQDRFRRWSDKAIDGLLTNGSLRSTLHGTAAMSAYFAAAVRKRRRNPRDDLISLLVTDGDEAPLSAGELVTFCILLLVAGNETTTNLISNTMLALMDNPRAMEMLQADPGLAGAAVEETLRYDGPGQGLLRLTKADVTFGDVTIPAGHRVLPLIASANRDPRRHPDPDAFRLDRGRTDHLAFGTGIHFCIGHALARLESTVAIESLARLGLTPRPAGTPERINSPVLRGLRTLPLTLT</sequence>
<dbReference type="Pfam" id="PF00067">
    <property type="entry name" value="p450"/>
    <property type="match status" value="2"/>
</dbReference>
<reference evidence="3 4" key="1">
    <citation type="journal article" date="2019" name="Int. J. Syst. Evol. Microbiol.">
        <title>The Global Catalogue of Microorganisms (GCM) 10K type strain sequencing project: providing services to taxonomists for standard genome sequencing and annotation.</title>
        <authorList>
            <consortium name="The Broad Institute Genomics Platform"/>
            <consortium name="The Broad Institute Genome Sequencing Center for Infectious Disease"/>
            <person name="Wu L."/>
            <person name="Ma J."/>
        </authorList>
    </citation>
    <scope>NUCLEOTIDE SEQUENCE [LARGE SCALE GENOMIC DNA]</scope>
    <source>
        <strain evidence="3 4">JCM 13850</strain>
    </source>
</reference>
<dbReference type="InterPro" id="IPR001128">
    <property type="entry name" value="Cyt_P450"/>
</dbReference>
<dbReference type="PANTHER" id="PTHR46696:SF4">
    <property type="entry name" value="BIOTIN BIOSYNTHESIS CYTOCHROME P450"/>
    <property type="match status" value="1"/>
</dbReference>
<name>A0ABN3AB82_9ACTN</name>
<comment type="similarity">
    <text evidence="1 2">Belongs to the cytochrome P450 family.</text>
</comment>
<dbReference type="InterPro" id="IPR002397">
    <property type="entry name" value="Cyt_P450_B"/>
</dbReference>
<keyword evidence="2" id="KW-0503">Monooxygenase</keyword>
<accession>A0ABN3AB82</accession>
<evidence type="ECO:0000313" key="3">
    <source>
        <dbReference type="EMBL" id="GAA2157781.1"/>
    </source>
</evidence>
<dbReference type="PRINTS" id="PR00359">
    <property type="entry name" value="BP450"/>
</dbReference>
<keyword evidence="2" id="KW-0349">Heme</keyword>
<evidence type="ECO:0000313" key="4">
    <source>
        <dbReference type="Proteomes" id="UP001501020"/>
    </source>
</evidence>
<dbReference type="Proteomes" id="UP001501020">
    <property type="component" value="Unassembled WGS sequence"/>
</dbReference>
<keyword evidence="2" id="KW-0560">Oxidoreductase</keyword>
<dbReference type="EMBL" id="BAAAMR010000077">
    <property type="protein sequence ID" value="GAA2157781.1"/>
    <property type="molecule type" value="Genomic_DNA"/>
</dbReference>
<dbReference type="PRINTS" id="PR00385">
    <property type="entry name" value="P450"/>
</dbReference>
<evidence type="ECO:0000256" key="2">
    <source>
        <dbReference type="RuleBase" id="RU000461"/>
    </source>
</evidence>
<dbReference type="Gene3D" id="1.10.630.10">
    <property type="entry name" value="Cytochrome P450"/>
    <property type="match status" value="1"/>
</dbReference>
<proteinExistence type="inferred from homology"/>
<evidence type="ECO:0000256" key="1">
    <source>
        <dbReference type="ARBA" id="ARBA00010617"/>
    </source>
</evidence>
<dbReference type="RefSeq" id="WP_344276839.1">
    <property type="nucleotide sequence ID" value="NZ_BAAAMR010000077.1"/>
</dbReference>
<gene>
    <name evidence="3" type="ORF">GCM10009727_67940</name>
</gene>
<keyword evidence="4" id="KW-1185">Reference proteome</keyword>
<dbReference type="SUPFAM" id="SSF48264">
    <property type="entry name" value="Cytochrome P450"/>
    <property type="match status" value="1"/>
</dbReference>
<organism evidence="3 4">
    <name type="scientific">Actinomadura napierensis</name>
    <dbReference type="NCBI Taxonomy" id="267854"/>
    <lineage>
        <taxon>Bacteria</taxon>
        <taxon>Bacillati</taxon>
        <taxon>Actinomycetota</taxon>
        <taxon>Actinomycetes</taxon>
        <taxon>Streptosporangiales</taxon>
        <taxon>Thermomonosporaceae</taxon>
        <taxon>Actinomadura</taxon>
    </lineage>
</organism>
<dbReference type="PROSITE" id="PS00086">
    <property type="entry name" value="CYTOCHROME_P450"/>
    <property type="match status" value="1"/>
</dbReference>
<dbReference type="InterPro" id="IPR036396">
    <property type="entry name" value="Cyt_P450_sf"/>
</dbReference>